<gene>
    <name evidence="2" type="ORF">ILYODFUR_038930</name>
</gene>
<dbReference type="EMBL" id="JAHRIQ010010545">
    <property type="protein sequence ID" value="MEQ2223661.1"/>
    <property type="molecule type" value="Genomic_DNA"/>
</dbReference>
<sequence>MGAVERTYGSSARTGQRGSEGAPGLNRESQSGSTLPAIAGTFGTKEALVHIVTPELLSGFHRQHGSDTDRACNSPTRLAETMANRKAVFRESHLRSALVTGSKGGD</sequence>
<protein>
    <submittedName>
        <fullName evidence="2">Uncharacterized protein</fullName>
    </submittedName>
</protein>
<organism evidence="2 3">
    <name type="scientific">Ilyodon furcidens</name>
    <name type="common">goldbreast splitfin</name>
    <dbReference type="NCBI Taxonomy" id="33524"/>
    <lineage>
        <taxon>Eukaryota</taxon>
        <taxon>Metazoa</taxon>
        <taxon>Chordata</taxon>
        <taxon>Craniata</taxon>
        <taxon>Vertebrata</taxon>
        <taxon>Euteleostomi</taxon>
        <taxon>Actinopterygii</taxon>
        <taxon>Neopterygii</taxon>
        <taxon>Teleostei</taxon>
        <taxon>Neoteleostei</taxon>
        <taxon>Acanthomorphata</taxon>
        <taxon>Ovalentaria</taxon>
        <taxon>Atherinomorphae</taxon>
        <taxon>Cyprinodontiformes</taxon>
        <taxon>Goodeidae</taxon>
        <taxon>Ilyodon</taxon>
    </lineage>
</organism>
<dbReference type="Proteomes" id="UP001482620">
    <property type="component" value="Unassembled WGS sequence"/>
</dbReference>
<proteinExistence type="predicted"/>
<name>A0ABV0SU84_9TELE</name>
<comment type="caution">
    <text evidence="2">The sequence shown here is derived from an EMBL/GenBank/DDBJ whole genome shotgun (WGS) entry which is preliminary data.</text>
</comment>
<evidence type="ECO:0000313" key="2">
    <source>
        <dbReference type="EMBL" id="MEQ2223661.1"/>
    </source>
</evidence>
<keyword evidence="3" id="KW-1185">Reference proteome</keyword>
<evidence type="ECO:0000256" key="1">
    <source>
        <dbReference type="SAM" id="MobiDB-lite"/>
    </source>
</evidence>
<reference evidence="2 3" key="1">
    <citation type="submission" date="2021-06" db="EMBL/GenBank/DDBJ databases">
        <authorList>
            <person name="Palmer J.M."/>
        </authorList>
    </citation>
    <scope>NUCLEOTIDE SEQUENCE [LARGE SCALE GENOMIC DNA]</scope>
    <source>
        <strain evidence="3">if_2019</strain>
        <tissue evidence="2">Muscle</tissue>
    </source>
</reference>
<accession>A0ABV0SU84</accession>
<evidence type="ECO:0000313" key="3">
    <source>
        <dbReference type="Proteomes" id="UP001482620"/>
    </source>
</evidence>
<feature type="compositionally biased region" description="Polar residues" evidence="1">
    <location>
        <begin position="8"/>
        <end position="17"/>
    </location>
</feature>
<feature type="region of interest" description="Disordered" evidence="1">
    <location>
        <begin position="1"/>
        <end position="38"/>
    </location>
</feature>